<dbReference type="GO" id="GO:0005829">
    <property type="term" value="C:cytosol"/>
    <property type="evidence" value="ECO:0007669"/>
    <property type="project" value="TreeGrafter"/>
</dbReference>
<feature type="compositionally biased region" description="Low complexity" evidence="3">
    <location>
        <begin position="436"/>
        <end position="446"/>
    </location>
</feature>
<evidence type="ECO:0000256" key="3">
    <source>
        <dbReference type="SAM" id="MobiDB-lite"/>
    </source>
</evidence>
<dbReference type="Pfam" id="PF08397">
    <property type="entry name" value="IMD"/>
    <property type="match status" value="1"/>
</dbReference>
<evidence type="ECO:0000259" key="4">
    <source>
        <dbReference type="PROSITE" id="PS50002"/>
    </source>
</evidence>
<dbReference type="InterPro" id="IPR036028">
    <property type="entry name" value="SH3-like_dom_sf"/>
</dbReference>
<feature type="compositionally biased region" description="Pro residues" evidence="3">
    <location>
        <begin position="803"/>
        <end position="820"/>
    </location>
</feature>
<feature type="region of interest" description="Disordered" evidence="3">
    <location>
        <begin position="974"/>
        <end position="1000"/>
    </location>
</feature>
<feature type="compositionally biased region" description="Low complexity" evidence="3">
    <location>
        <begin position="469"/>
        <end position="488"/>
    </location>
</feature>
<feature type="compositionally biased region" description="Basic residues" evidence="3">
    <location>
        <begin position="447"/>
        <end position="460"/>
    </location>
</feature>
<proteinExistence type="predicted"/>
<feature type="compositionally biased region" description="Low complexity" evidence="3">
    <location>
        <begin position="821"/>
        <end position="830"/>
    </location>
</feature>
<evidence type="ECO:0000259" key="5">
    <source>
        <dbReference type="PROSITE" id="PS51338"/>
    </source>
</evidence>
<sequence>MTDGDDLTKQVDQVYKNLLDKFNPAARNLITAGKAYLKALHGAMSASKIYLEALTKVARHSQQGTWGGSSDVGMCLMQMVDVYKEVQAQQMNILKAFYVDLLVPLETNLDKDTKVLQAEQKKFLATHKQKLDSYTKASSQLKKHKKKNRANKGAMDKEIKQYQAVEEERMKLEGFVESSLQNAVTQERRRYGFILERQCSLAKHYLAYHSRGASLLQHAHENWQEVAKTREALPDRLLAMLPSARPRDEGIYSTPLCLEEDAMSISSQVRKARSMDASCLDLSAAGEEPPSRPLTRARSEFNLDHNRFTPDPTVLRRSMAIPEDSGRRAMARALYPYLPSGDNQLSFNEMDLIALIGEKNKGWQYGENLRSQRCGWFPVAYTELLHEEDDSALGSFHSLQHARTRSSVTDSSCFGPSSLPPSIEYRGVHQGAEVGAVPHLPGAAPPHHQHHPRAHQKHRSASAGGVQFRATSPPSAAYARASASSTTALPVPNESNTCAAPSSKPHVTPSPSLDTLHSSTSTSTTASSTNTVLYNHYHIHHPPHPPRVPAPTLKKSPSLHSHSHSSIPPHSTSSGLTRSYTTVASSSTSSTASSSHASTRFHKRGSGNASFHSSDDSGFSNESGVGSHRPPPNPEVDYSDDDNSSGTEQDHCRNTLSSRWLWSASSLNCDSMAGGTESREGTCFTPCTSTTYTSSSRSTDNVTLPSGKSKDRRRHPSLPSLASFSDHFVTVARRKTKPKSPCAQKILAQRERGRRTLRRSSSLLCLGMESCVGLDELLAADYEDMPSRDWKHTSKIDLLIGIPEPPPYDPPPPPTPPPNPSTSSQSTPSHTPRPPMPLPKAQDTPASSVHPKSSYSEVSQKSSSGNSTGSEEEEVYMVVRDHRREMTKTITRAHTRKQVCRSLTWASPTPRSSSSPPAASRIHVRTSGSKERLPKDANTPQRHGNAARHQPTRAATVRLQNRPRQIERRVTYVDTPPPSLRKKAPRPPQPIPVSMPTQQSYNGHLNILNYSDFMNRRLKFPEGASRLDRHSLTTGQLCGPWYDLWGDDPSCDV</sequence>
<dbReference type="PROSITE" id="PS50002">
    <property type="entry name" value="SH3"/>
    <property type="match status" value="1"/>
</dbReference>
<dbReference type="EMBL" id="GDRN01083145">
    <property type="protein sequence ID" value="JAI61719.1"/>
    <property type="molecule type" value="Transcribed_RNA"/>
</dbReference>
<organism evidence="6">
    <name type="scientific">Scylla olivacea</name>
    <name type="common">Orange mud crab</name>
    <name type="synonym">Cancer olivacea</name>
    <dbReference type="NCBI Taxonomy" id="85551"/>
    <lineage>
        <taxon>Eukaryota</taxon>
        <taxon>Metazoa</taxon>
        <taxon>Ecdysozoa</taxon>
        <taxon>Arthropoda</taxon>
        <taxon>Crustacea</taxon>
        <taxon>Multicrustacea</taxon>
        <taxon>Malacostraca</taxon>
        <taxon>Eumalacostraca</taxon>
        <taxon>Eucarida</taxon>
        <taxon>Decapoda</taxon>
        <taxon>Pleocyemata</taxon>
        <taxon>Brachyura</taxon>
        <taxon>Eubrachyura</taxon>
        <taxon>Portunoidea</taxon>
        <taxon>Portunidae</taxon>
        <taxon>Portuninae</taxon>
        <taxon>Scylla</taxon>
    </lineage>
</organism>
<feature type="compositionally biased region" description="Low complexity" evidence="3">
    <location>
        <begin position="853"/>
        <end position="869"/>
    </location>
</feature>
<dbReference type="InterPro" id="IPR027681">
    <property type="entry name" value="IRSp53/IRTKS/Pinkbar"/>
</dbReference>
<feature type="compositionally biased region" description="Polar residues" evidence="3">
    <location>
        <begin position="607"/>
        <end position="624"/>
    </location>
</feature>
<dbReference type="GO" id="GO:0051017">
    <property type="term" value="P:actin filament bundle assembly"/>
    <property type="evidence" value="ECO:0007669"/>
    <property type="project" value="TreeGrafter"/>
</dbReference>
<evidence type="ECO:0000256" key="1">
    <source>
        <dbReference type="ARBA" id="ARBA00022443"/>
    </source>
</evidence>
<dbReference type="PANTHER" id="PTHR14206:SF7">
    <property type="entry name" value="INSULIN RECEPTOR SUBSTRATE 53 KDA, ISOFORM A"/>
    <property type="match status" value="1"/>
</dbReference>
<name>A0A0P4WBQ7_SCYOL</name>
<feature type="compositionally biased region" description="Low complexity" evidence="3">
    <location>
        <begin position="689"/>
        <end position="699"/>
    </location>
</feature>
<feature type="domain" description="IMD" evidence="5">
    <location>
        <begin position="1"/>
        <end position="247"/>
    </location>
</feature>
<evidence type="ECO:0000313" key="6">
    <source>
        <dbReference type="EMBL" id="JAI61719.1"/>
    </source>
</evidence>
<dbReference type="SMART" id="SM00326">
    <property type="entry name" value="SH3"/>
    <property type="match status" value="1"/>
</dbReference>
<dbReference type="SUPFAM" id="SSF50044">
    <property type="entry name" value="SH3-domain"/>
    <property type="match status" value="1"/>
</dbReference>
<accession>A0A0P4WBQ7</accession>
<dbReference type="Gene3D" id="1.20.1270.60">
    <property type="entry name" value="Arfaptin homology (AH) domain/BAR domain"/>
    <property type="match status" value="1"/>
</dbReference>
<dbReference type="Pfam" id="PF14604">
    <property type="entry name" value="SH3_9"/>
    <property type="match status" value="1"/>
</dbReference>
<protein>
    <recommendedName>
        <fullName evidence="7">IMD domain-containing protein</fullName>
    </recommendedName>
</protein>
<dbReference type="GO" id="GO:0005654">
    <property type="term" value="C:nucleoplasm"/>
    <property type="evidence" value="ECO:0007669"/>
    <property type="project" value="TreeGrafter"/>
</dbReference>
<dbReference type="GO" id="GO:0030838">
    <property type="term" value="P:positive regulation of actin filament polymerization"/>
    <property type="evidence" value="ECO:0007669"/>
    <property type="project" value="TreeGrafter"/>
</dbReference>
<dbReference type="CDD" id="cd11779">
    <property type="entry name" value="SH3_Irsp53_BAIAP2L"/>
    <property type="match status" value="1"/>
</dbReference>
<dbReference type="GO" id="GO:0007009">
    <property type="term" value="P:plasma membrane organization"/>
    <property type="evidence" value="ECO:0007669"/>
    <property type="project" value="InterPro"/>
</dbReference>
<dbReference type="CDD" id="cd07605">
    <property type="entry name" value="I-BAR_IMD"/>
    <property type="match status" value="1"/>
</dbReference>
<keyword evidence="1 2" id="KW-0728">SH3 domain</keyword>
<feature type="region of interest" description="Disordered" evidence="3">
    <location>
        <begin position="799"/>
        <end position="874"/>
    </location>
</feature>
<dbReference type="InterPro" id="IPR027267">
    <property type="entry name" value="AH/BAR_dom_sf"/>
</dbReference>
<feature type="region of interest" description="Disordered" evidence="3">
    <location>
        <begin position="689"/>
        <end position="721"/>
    </location>
</feature>
<dbReference type="SUPFAM" id="SSF103657">
    <property type="entry name" value="BAR/IMD domain-like"/>
    <property type="match status" value="1"/>
</dbReference>
<dbReference type="InterPro" id="IPR001452">
    <property type="entry name" value="SH3_domain"/>
</dbReference>
<dbReference type="InterPro" id="IPR013606">
    <property type="entry name" value="I-BAR_dom"/>
</dbReference>
<feature type="region of interest" description="Disordered" evidence="3">
    <location>
        <begin position="901"/>
        <end position="954"/>
    </location>
</feature>
<evidence type="ECO:0000256" key="2">
    <source>
        <dbReference type="PROSITE-ProRule" id="PRU00192"/>
    </source>
</evidence>
<evidence type="ECO:0008006" key="7">
    <source>
        <dbReference type="Google" id="ProtNLM"/>
    </source>
</evidence>
<reference evidence="6" key="1">
    <citation type="submission" date="2015-09" db="EMBL/GenBank/DDBJ databases">
        <title>Scylla olivacea transcriptome.</title>
        <authorList>
            <person name="Ikhwanuddin M."/>
        </authorList>
    </citation>
    <scope>NUCLEOTIDE SEQUENCE</scope>
</reference>
<feature type="domain" description="SH3" evidence="4">
    <location>
        <begin position="326"/>
        <end position="387"/>
    </location>
</feature>
<dbReference type="GO" id="GO:0051764">
    <property type="term" value="P:actin crosslink formation"/>
    <property type="evidence" value="ECO:0007669"/>
    <property type="project" value="TreeGrafter"/>
</dbReference>
<dbReference type="Gene3D" id="2.30.30.40">
    <property type="entry name" value="SH3 Domains"/>
    <property type="match status" value="1"/>
</dbReference>
<dbReference type="PANTHER" id="PTHR14206">
    <property type="entry name" value="BRAIN-SPECIFIC ANGIOGENESIS INHIBITOR 1-ASSOCIATED PROTEIN 2"/>
    <property type="match status" value="1"/>
</dbReference>
<dbReference type="AlphaFoldDB" id="A0A0P4WBQ7"/>
<feature type="compositionally biased region" description="Low complexity" evidence="3">
    <location>
        <begin position="906"/>
        <end position="921"/>
    </location>
</feature>
<dbReference type="PROSITE" id="PS51338">
    <property type="entry name" value="IMD"/>
    <property type="match status" value="1"/>
</dbReference>
<feature type="compositionally biased region" description="Low complexity" evidence="3">
    <location>
        <begin position="556"/>
        <end position="598"/>
    </location>
</feature>
<feature type="compositionally biased region" description="Low complexity" evidence="3">
    <location>
        <begin position="509"/>
        <end position="531"/>
    </location>
</feature>
<feature type="region of interest" description="Disordered" evidence="3">
    <location>
        <begin position="436"/>
        <end position="651"/>
    </location>
</feature>